<name>A0AAU8M2S7_9BACT</name>
<dbReference type="AlphaFoldDB" id="A0AAU8M2S7"/>
<evidence type="ECO:0000256" key="5">
    <source>
        <dbReference type="ARBA" id="ARBA00023136"/>
    </source>
</evidence>
<evidence type="ECO:0000256" key="2">
    <source>
        <dbReference type="ARBA" id="ARBA00022618"/>
    </source>
</evidence>
<proteinExistence type="predicted"/>
<protein>
    <submittedName>
        <fullName evidence="8">Septum formation initiator family protein</fullName>
    </submittedName>
</protein>
<organism evidence="8">
    <name type="scientific">Candidatus Electrothrix aestuarii</name>
    <dbReference type="NCBI Taxonomy" id="3062594"/>
    <lineage>
        <taxon>Bacteria</taxon>
        <taxon>Pseudomonadati</taxon>
        <taxon>Thermodesulfobacteriota</taxon>
        <taxon>Desulfobulbia</taxon>
        <taxon>Desulfobulbales</taxon>
        <taxon>Desulfobulbaceae</taxon>
        <taxon>Candidatus Electrothrix</taxon>
    </lineage>
</organism>
<dbReference type="GO" id="GO:0043093">
    <property type="term" value="P:FtsZ-dependent cytokinesis"/>
    <property type="evidence" value="ECO:0007669"/>
    <property type="project" value="TreeGrafter"/>
</dbReference>
<evidence type="ECO:0000256" key="6">
    <source>
        <dbReference type="ARBA" id="ARBA00023306"/>
    </source>
</evidence>
<keyword evidence="2" id="KW-0132">Cell division</keyword>
<evidence type="ECO:0000256" key="7">
    <source>
        <dbReference type="SAM" id="Coils"/>
    </source>
</evidence>
<sequence length="87" mass="10507">MTFFLAGSFFLLFAPRCSLYSYYKMEKKSNRLVEENKRLLEEKAALEKEIDLLLHDKEYLEKIAREKYGMLKKNEEVYYLDPKAKKK</sequence>
<accession>A0AAU8M2S7</accession>
<evidence type="ECO:0000256" key="3">
    <source>
        <dbReference type="ARBA" id="ARBA00022692"/>
    </source>
</evidence>
<dbReference type="GO" id="GO:0030428">
    <property type="term" value="C:cell septum"/>
    <property type="evidence" value="ECO:0007669"/>
    <property type="project" value="TreeGrafter"/>
</dbReference>
<gene>
    <name evidence="8" type="ORF">Q3M24_18620</name>
</gene>
<dbReference type="InterPro" id="IPR023081">
    <property type="entry name" value="Cell_div_FtsB"/>
</dbReference>
<evidence type="ECO:0000256" key="4">
    <source>
        <dbReference type="ARBA" id="ARBA00022989"/>
    </source>
</evidence>
<reference evidence="8" key="2">
    <citation type="submission" date="2024-06" db="EMBL/GenBank/DDBJ databases">
        <authorList>
            <person name="Plum-Jensen L.E."/>
            <person name="Schramm A."/>
            <person name="Marshall I.P.G."/>
        </authorList>
    </citation>
    <scope>NUCLEOTIDE SEQUENCE</scope>
    <source>
        <strain evidence="8">Rat1</strain>
    </source>
</reference>
<keyword evidence="1" id="KW-1003">Cell membrane</keyword>
<feature type="coiled-coil region" evidence="7">
    <location>
        <begin position="22"/>
        <end position="56"/>
    </location>
</feature>
<evidence type="ECO:0000256" key="1">
    <source>
        <dbReference type="ARBA" id="ARBA00022475"/>
    </source>
</evidence>
<evidence type="ECO:0000313" key="8">
    <source>
        <dbReference type="EMBL" id="XCN75472.1"/>
    </source>
</evidence>
<dbReference type="InterPro" id="IPR007060">
    <property type="entry name" value="FtsL/DivIC"/>
</dbReference>
<dbReference type="KEGG" id="eaj:Q3M24_18620"/>
<dbReference type="EMBL" id="CP159373">
    <property type="protein sequence ID" value="XCN75472.1"/>
    <property type="molecule type" value="Genomic_DNA"/>
</dbReference>
<dbReference type="Pfam" id="PF04977">
    <property type="entry name" value="DivIC"/>
    <property type="match status" value="1"/>
</dbReference>
<keyword evidence="3" id="KW-0812">Transmembrane</keyword>
<dbReference type="PANTHER" id="PTHR37485">
    <property type="entry name" value="CELL DIVISION PROTEIN FTSB"/>
    <property type="match status" value="1"/>
</dbReference>
<keyword evidence="5" id="KW-0472">Membrane</keyword>
<reference evidence="8" key="1">
    <citation type="journal article" date="2024" name="Syst. Appl. Microbiol.">
        <title>First single-strain enrichments of Electrothrix cable bacteria, description of E. aestuarii sp. nov. and E. rattekaaiensis sp. nov., and proposal of a cable bacteria taxonomy following the rules of the SeqCode.</title>
        <authorList>
            <person name="Plum-Jensen L.E."/>
            <person name="Schramm A."/>
            <person name="Marshall I.P.G."/>
        </authorList>
    </citation>
    <scope>NUCLEOTIDE SEQUENCE</scope>
    <source>
        <strain evidence="8">Rat1</strain>
    </source>
</reference>
<keyword evidence="6" id="KW-0131">Cell cycle</keyword>
<keyword evidence="4" id="KW-1133">Transmembrane helix</keyword>
<keyword evidence="7" id="KW-0175">Coiled coil</keyword>
<dbReference type="PANTHER" id="PTHR37485:SF1">
    <property type="entry name" value="CELL DIVISION PROTEIN FTSB"/>
    <property type="match status" value="1"/>
</dbReference>